<dbReference type="PANTHER" id="PTHR11669:SF8">
    <property type="entry name" value="DNA POLYMERASE III SUBUNIT DELTA"/>
    <property type="match status" value="1"/>
</dbReference>
<dbReference type="Proteomes" id="UP000662770">
    <property type="component" value="Chromosome"/>
</dbReference>
<evidence type="ECO:0000256" key="2">
    <source>
        <dbReference type="ARBA" id="ARBA00022932"/>
    </source>
</evidence>
<proteinExistence type="predicted"/>
<sequence>MSSLPWINSALQQLQQQQQQQRLAHALLLPLAVADGGLLLAHEIVANCLCDNHTNPACGQCRACRLLAAGNHPDVYWLKAEGNQIKVEQVRELCQSLAATAQQGGYRIAVIQQSERMNQAAANALLKTLEEPGRNTLLLLQTDIAGGLLPTITSRCQRVNVQPPSLNDVAAWLQPLTLSIADLAWSLPVVGGAIALKEALQSERFNQLQQFKTWVEQSFSTGHLVQQLSDVKEDNIFDVLKLVYHVLLEQLKNTAVEPFVCAKIAELAQRVMQDSRQLMQMPTVNYLAILQSYVIEYKRLK</sequence>
<evidence type="ECO:0000256" key="1">
    <source>
        <dbReference type="ARBA" id="ARBA00012417"/>
    </source>
</evidence>
<dbReference type="NCBIfam" id="TIGR00678">
    <property type="entry name" value="holB"/>
    <property type="match status" value="1"/>
</dbReference>
<name>A0ABX7QL44_9GAMM</name>
<dbReference type="InterPro" id="IPR004622">
    <property type="entry name" value="DNA_pol_HolB"/>
</dbReference>
<dbReference type="RefSeq" id="WP_207353419.1">
    <property type="nucleotide sequence ID" value="NZ_CP071503.1"/>
</dbReference>
<dbReference type="Gene3D" id="3.40.50.300">
    <property type="entry name" value="P-loop containing nucleotide triphosphate hydrolases"/>
    <property type="match status" value="1"/>
</dbReference>
<dbReference type="EC" id="2.7.7.7" evidence="1"/>
<dbReference type="InterPro" id="IPR050238">
    <property type="entry name" value="DNA_Rep/Repair_Clamp_Loader"/>
</dbReference>
<gene>
    <name evidence="4" type="primary">holB</name>
    <name evidence="4" type="ORF">JYB87_10305</name>
</gene>
<evidence type="ECO:0000313" key="4">
    <source>
        <dbReference type="EMBL" id="QSX32174.1"/>
    </source>
</evidence>
<keyword evidence="5" id="KW-1185">Reference proteome</keyword>
<protein>
    <recommendedName>
        <fullName evidence="1">DNA-directed DNA polymerase</fullName>
        <ecNumber evidence="1">2.7.7.7</ecNumber>
    </recommendedName>
</protein>
<dbReference type="GO" id="GO:0003887">
    <property type="term" value="F:DNA-directed DNA polymerase activity"/>
    <property type="evidence" value="ECO:0007669"/>
    <property type="project" value="UniProtKB-EC"/>
</dbReference>
<dbReference type="PANTHER" id="PTHR11669">
    <property type="entry name" value="REPLICATION FACTOR C / DNA POLYMERASE III GAMMA-TAU SUBUNIT"/>
    <property type="match status" value="1"/>
</dbReference>
<organism evidence="4 5">
    <name type="scientific">Shewanella avicenniae</name>
    <dbReference type="NCBI Taxonomy" id="2814294"/>
    <lineage>
        <taxon>Bacteria</taxon>
        <taxon>Pseudomonadati</taxon>
        <taxon>Pseudomonadota</taxon>
        <taxon>Gammaproteobacteria</taxon>
        <taxon>Alteromonadales</taxon>
        <taxon>Shewanellaceae</taxon>
        <taxon>Shewanella</taxon>
    </lineage>
</organism>
<dbReference type="Pfam" id="PF13177">
    <property type="entry name" value="DNA_pol3_delta2"/>
    <property type="match status" value="1"/>
</dbReference>
<dbReference type="SUPFAM" id="SSF52540">
    <property type="entry name" value="P-loop containing nucleoside triphosphate hydrolases"/>
    <property type="match status" value="1"/>
</dbReference>
<keyword evidence="4" id="KW-0548">Nucleotidyltransferase</keyword>
<keyword evidence="4" id="KW-0808">Transferase</keyword>
<evidence type="ECO:0000256" key="3">
    <source>
        <dbReference type="ARBA" id="ARBA00049244"/>
    </source>
</evidence>
<dbReference type="InterPro" id="IPR027417">
    <property type="entry name" value="P-loop_NTPase"/>
</dbReference>
<reference evidence="4 5" key="1">
    <citation type="submission" date="2021-03" db="EMBL/GenBank/DDBJ databases">
        <title>Novel species identification of genus Shewanella.</title>
        <authorList>
            <person name="Liu G."/>
            <person name="Zhang Q."/>
        </authorList>
    </citation>
    <scope>NUCLEOTIDE SEQUENCE [LARGE SCALE GENOMIC DNA]</scope>
    <source>
        <strain evidence="4 5">FJAT-51800</strain>
    </source>
</reference>
<comment type="catalytic activity">
    <reaction evidence="3">
        <text>DNA(n) + a 2'-deoxyribonucleoside 5'-triphosphate = DNA(n+1) + diphosphate</text>
        <dbReference type="Rhea" id="RHEA:22508"/>
        <dbReference type="Rhea" id="RHEA-COMP:17339"/>
        <dbReference type="Rhea" id="RHEA-COMP:17340"/>
        <dbReference type="ChEBI" id="CHEBI:33019"/>
        <dbReference type="ChEBI" id="CHEBI:61560"/>
        <dbReference type="ChEBI" id="CHEBI:173112"/>
        <dbReference type="EC" id="2.7.7.7"/>
    </reaction>
</comment>
<keyword evidence="2" id="KW-0239">DNA-directed DNA polymerase</keyword>
<evidence type="ECO:0000313" key="5">
    <source>
        <dbReference type="Proteomes" id="UP000662770"/>
    </source>
</evidence>
<accession>A0ABX7QL44</accession>
<dbReference type="EMBL" id="CP071503">
    <property type="protein sequence ID" value="QSX32174.1"/>
    <property type="molecule type" value="Genomic_DNA"/>
</dbReference>